<dbReference type="EMBL" id="MU865935">
    <property type="protein sequence ID" value="KAK4449815.1"/>
    <property type="molecule type" value="Genomic_DNA"/>
</dbReference>
<feature type="compositionally biased region" description="Acidic residues" evidence="1">
    <location>
        <begin position="34"/>
        <end position="57"/>
    </location>
</feature>
<organism evidence="2 3">
    <name type="scientific">Podospora aff. communis PSN243</name>
    <dbReference type="NCBI Taxonomy" id="3040156"/>
    <lineage>
        <taxon>Eukaryota</taxon>
        <taxon>Fungi</taxon>
        <taxon>Dikarya</taxon>
        <taxon>Ascomycota</taxon>
        <taxon>Pezizomycotina</taxon>
        <taxon>Sordariomycetes</taxon>
        <taxon>Sordariomycetidae</taxon>
        <taxon>Sordariales</taxon>
        <taxon>Podosporaceae</taxon>
        <taxon>Podospora</taxon>
    </lineage>
</organism>
<dbReference type="AlphaFoldDB" id="A0AAV9GMW9"/>
<evidence type="ECO:0000313" key="2">
    <source>
        <dbReference type="EMBL" id="KAK4449815.1"/>
    </source>
</evidence>
<feature type="region of interest" description="Disordered" evidence="1">
    <location>
        <begin position="1"/>
        <end position="60"/>
    </location>
</feature>
<sequence length="338" mass="39092">MSSQDATQQSHDGDSQPTSRETTPGVEVESQTSIDEDEDAGNQDDLDEFDEEEEEDDRFPYSVDEIVAIFTEFYQSLAKLHHDPARLKFPPPTGWPQLAPEHVGHWKDGFALDILRHLPYFESGEYVSVDYECCLIDYTTMKPDVFAKEDWREPLMVEFWRDGSPVQPRMCFLVADGRSDADGPCREWVFDAVHGEVQALTLHWGDDGVQDVKEFFDETVERYKKMHIISLAGRSTLLYTAKSAEEEGVELWQVAETTRRISEEEVMAQKPPQWDRPTRFGTELDIQFLRQVFRDHGWPDAFRRQECKAYIDELMERMEKIRGLAWAVDDHLPPGCSS</sequence>
<protein>
    <submittedName>
        <fullName evidence="2">Uncharacterized protein</fullName>
    </submittedName>
</protein>
<name>A0AAV9GMW9_9PEZI</name>
<evidence type="ECO:0000256" key="1">
    <source>
        <dbReference type="SAM" id="MobiDB-lite"/>
    </source>
</evidence>
<feature type="compositionally biased region" description="Polar residues" evidence="1">
    <location>
        <begin position="1"/>
        <end position="22"/>
    </location>
</feature>
<evidence type="ECO:0000313" key="3">
    <source>
        <dbReference type="Proteomes" id="UP001321760"/>
    </source>
</evidence>
<dbReference type="Proteomes" id="UP001321760">
    <property type="component" value="Unassembled WGS sequence"/>
</dbReference>
<reference evidence="2" key="2">
    <citation type="submission" date="2023-05" db="EMBL/GenBank/DDBJ databases">
        <authorList>
            <consortium name="Lawrence Berkeley National Laboratory"/>
            <person name="Steindorff A."/>
            <person name="Hensen N."/>
            <person name="Bonometti L."/>
            <person name="Westerberg I."/>
            <person name="Brannstrom I.O."/>
            <person name="Guillou S."/>
            <person name="Cros-Aarteil S."/>
            <person name="Calhoun S."/>
            <person name="Haridas S."/>
            <person name="Kuo A."/>
            <person name="Mondo S."/>
            <person name="Pangilinan J."/>
            <person name="Riley R."/>
            <person name="Labutti K."/>
            <person name="Andreopoulos B."/>
            <person name="Lipzen A."/>
            <person name="Chen C."/>
            <person name="Yanf M."/>
            <person name="Daum C."/>
            <person name="Ng V."/>
            <person name="Clum A."/>
            <person name="Ohm R."/>
            <person name="Martin F."/>
            <person name="Silar P."/>
            <person name="Natvig D."/>
            <person name="Lalanne C."/>
            <person name="Gautier V."/>
            <person name="Ament-Velasquez S.L."/>
            <person name="Kruys A."/>
            <person name="Hutchinson M.I."/>
            <person name="Powell A.J."/>
            <person name="Barry K."/>
            <person name="Miller A.N."/>
            <person name="Grigoriev I.V."/>
            <person name="Debuchy R."/>
            <person name="Gladieux P."/>
            <person name="Thoren M.H."/>
            <person name="Johannesson H."/>
        </authorList>
    </citation>
    <scope>NUCLEOTIDE SEQUENCE</scope>
    <source>
        <strain evidence="2">PSN243</strain>
    </source>
</reference>
<proteinExistence type="predicted"/>
<reference evidence="2" key="1">
    <citation type="journal article" date="2023" name="Mol. Phylogenet. Evol.">
        <title>Genome-scale phylogeny and comparative genomics of the fungal order Sordariales.</title>
        <authorList>
            <person name="Hensen N."/>
            <person name="Bonometti L."/>
            <person name="Westerberg I."/>
            <person name="Brannstrom I.O."/>
            <person name="Guillou S."/>
            <person name="Cros-Aarteil S."/>
            <person name="Calhoun S."/>
            <person name="Haridas S."/>
            <person name="Kuo A."/>
            <person name="Mondo S."/>
            <person name="Pangilinan J."/>
            <person name="Riley R."/>
            <person name="LaButti K."/>
            <person name="Andreopoulos B."/>
            <person name="Lipzen A."/>
            <person name="Chen C."/>
            <person name="Yan M."/>
            <person name="Daum C."/>
            <person name="Ng V."/>
            <person name="Clum A."/>
            <person name="Steindorff A."/>
            <person name="Ohm R.A."/>
            <person name="Martin F."/>
            <person name="Silar P."/>
            <person name="Natvig D.O."/>
            <person name="Lalanne C."/>
            <person name="Gautier V."/>
            <person name="Ament-Velasquez S.L."/>
            <person name="Kruys A."/>
            <person name="Hutchinson M.I."/>
            <person name="Powell A.J."/>
            <person name="Barry K."/>
            <person name="Miller A.N."/>
            <person name="Grigoriev I.V."/>
            <person name="Debuchy R."/>
            <person name="Gladieux P."/>
            <person name="Hiltunen Thoren M."/>
            <person name="Johannesson H."/>
        </authorList>
    </citation>
    <scope>NUCLEOTIDE SEQUENCE</scope>
    <source>
        <strain evidence="2">PSN243</strain>
    </source>
</reference>
<keyword evidence="3" id="KW-1185">Reference proteome</keyword>
<gene>
    <name evidence="2" type="ORF">QBC34DRAFT_437878</name>
</gene>
<comment type="caution">
    <text evidence="2">The sequence shown here is derived from an EMBL/GenBank/DDBJ whole genome shotgun (WGS) entry which is preliminary data.</text>
</comment>
<accession>A0AAV9GMW9</accession>